<dbReference type="InterPro" id="IPR037523">
    <property type="entry name" value="VOC_core"/>
</dbReference>
<dbReference type="PANTHER" id="PTHR21366">
    <property type="entry name" value="GLYOXALASE FAMILY PROTEIN"/>
    <property type="match status" value="1"/>
</dbReference>
<dbReference type="EMBL" id="JAATJS010000003">
    <property type="protein sequence ID" value="NIX76852.1"/>
    <property type="molecule type" value="Genomic_DNA"/>
</dbReference>
<gene>
    <name evidence="2" type="ORF">HB375_09520</name>
</gene>
<evidence type="ECO:0000313" key="2">
    <source>
        <dbReference type="EMBL" id="NIX76852.1"/>
    </source>
</evidence>
<dbReference type="InterPro" id="IPR029068">
    <property type="entry name" value="Glyas_Bleomycin-R_OHBP_Dase"/>
</dbReference>
<feature type="domain" description="VOC" evidence="1">
    <location>
        <begin position="19"/>
        <end position="138"/>
    </location>
</feature>
<proteinExistence type="predicted"/>
<name>A0ABX0VB12_9HYPH</name>
<keyword evidence="3" id="KW-1185">Reference proteome</keyword>
<evidence type="ECO:0000259" key="1">
    <source>
        <dbReference type="PROSITE" id="PS51819"/>
    </source>
</evidence>
<dbReference type="PROSITE" id="PS51819">
    <property type="entry name" value="VOC"/>
    <property type="match status" value="1"/>
</dbReference>
<dbReference type="Proteomes" id="UP000707352">
    <property type="component" value="Unassembled WGS sequence"/>
</dbReference>
<organism evidence="2 3">
    <name type="scientific">Microvirga terricola</name>
    <dbReference type="NCBI Taxonomy" id="2719797"/>
    <lineage>
        <taxon>Bacteria</taxon>
        <taxon>Pseudomonadati</taxon>
        <taxon>Pseudomonadota</taxon>
        <taxon>Alphaproteobacteria</taxon>
        <taxon>Hyphomicrobiales</taxon>
        <taxon>Methylobacteriaceae</taxon>
        <taxon>Microvirga</taxon>
    </lineage>
</organism>
<dbReference type="PANTHER" id="PTHR21366:SF22">
    <property type="entry name" value="VOC DOMAIN-CONTAINING PROTEIN"/>
    <property type="match status" value="1"/>
</dbReference>
<dbReference type="InterPro" id="IPR050383">
    <property type="entry name" value="GlyoxalaseI/FosfomycinResist"/>
</dbReference>
<dbReference type="Pfam" id="PF00903">
    <property type="entry name" value="Glyoxalase"/>
    <property type="match status" value="1"/>
</dbReference>
<reference evidence="2 3" key="1">
    <citation type="submission" date="2020-03" db="EMBL/GenBank/DDBJ databases">
        <title>The genome sequence of Microvirga sp. c23x22.</title>
        <authorList>
            <person name="Zhang X."/>
        </authorList>
    </citation>
    <scope>NUCLEOTIDE SEQUENCE [LARGE SCALE GENOMIC DNA]</scope>
    <source>
        <strain evidence="3">c23x22</strain>
    </source>
</reference>
<dbReference type="Gene3D" id="3.10.180.10">
    <property type="entry name" value="2,3-Dihydroxybiphenyl 1,2-Dioxygenase, domain 1"/>
    <property type="match status" value="1"/>
</dbReference>
<sequence>MSTTGVAAAAESPLKAIGKIDYTVVFARNMAAMRAFYNTVMMFPVKYELSADWIEYKVGDNVLALAHPFFNKDDAPVPPQAAALQLAFKVTPSQVDECAEALKKVGVAIVSPPTNQPWGHRTLFFRDPDGNLIEIFADI</sequence>
<dbReference type="InterPro" id="IPR004360">
    <property type="entry name" value="Glyas_Fos-R_dOase_dom"/>
</dbReference>
<dbReference type="SUPFAM" id="SSF54593">
    <property type="entry name" value="Glyoxalase/Bleomycin resistance protein/Dihydroxybiphenyl dioxygenase"/>
    <property type="match status" value="1"/>
</dbReference>
<protein>
    <submittedName>
        <fullName evidence="2">Glyoxalase/bleomycin resistance/dioxygenase family protein</fullName>
    </submittedName>
</protein>
<evidence type="ECO:0000313" key="3">
    <source>
        <dbReference type="Proteomes" id="UP000707352"/>
    </source>
</evidence>
<comment type="caution">
    <text evidence="2">The sequence shown here is derived from an EMBL/GenBank/DDBJ whole genome shotgun (WGS) entry which is preliminary data.</text>
</comment>
<accession>A0ABX0VB12</accession>